<protein>
    <recommendedName>
        <fullName evidence="4">Phage tail protein</fullName>
    </recommendedName>
</protein>
<feature type="region of interest" description="Disordered" evidence="1">
    <location>
        <begin position="157"/>
        <end position="198"/>
    </location>
</feature>
<dbReference type="EMBL" id="JBCIVJ010000015">
    <property type="protein sequence ID" value="MEN0580798.1"/>
    <property type="molecule type" value="Genomic_DNA"/>
</dbReference>
<feature type="non-terminal residue" evidence="2">
    <location>
        <position position="1"/>
    </location>
</feature>
<evidence type="ECO:0000313" key="3">
    <source>
        <dbReference type="Proteomes" id="UP001411173"/>
    </source>
</evidence>
<dbReference type="RefSeq" id="WP_343194380.1">
    <property type="nucleotide sequence ID" value="NZ_JBCIVJ010000015.1"/>
</dbReference>
<sequence length="198" mass="20170">AIGDALAASNRQRTAIQHVAEANLNPVHKTVTAKPDTADAAQGAQLTQMNIRRTAIEHVDANAVAEAQEQAAHAARYNMSIQPAVTITETAKVSVPVSALTPAIKPTTVTPPTTVPAQTLTPAVKHVETIGVKTPVEAVPATIVNVATAVVSVPFVDKKGGNGKTTSSHSDHGTGTGADNAHDHAFGGHTGGGGGFKY</sequence>
<organism evidence="2 3">
    <name type="scientific">Phytobacter palmae</name>
    <dbReference type="NCBI Taxonomy" id="1855371"/>
    <lineage>
        <taxon>Bacteria</taxon>
        <taxon>Pseudomonadati</taxon>
        <taxon>Pseudomonadota</taxon>
        <taxon>Gammaproteobacteria</taxon>
        <taxon>Enterobacterales</taxon>
        <taxon>Enterobacteriaceae</taxon>
        <taxon>Phytobacter</taxon>
    </lineage>
</organism>
<proteinExistence type="predicted"/>
<evidence type="ECO:0000313" key="2">
    <source>
        <dbReference type="EMBL" id="MEN0580798.1"/>
    </source>
</evidence>
<gene>
    <name evidence="2" type="ORF">AAIG39_17555</name>
</gene>
<evidence type="ECO:0008006" key="4">
    <source>
        <dbReference type="Google" id="ProtNLM"/>
    </source>
</evidence>
<feature type="compositionally biased region" description="Gly residues" evidence="1">
    <location>
        <begin position="188"/>
        <end position="198"/>
    </location>
</feature>
<name>A0ABU9V9U3_9ENTR</name>
<reference evidence="2 3" key="1">
    <citation type="submission" date="2024-02" db="EMBL/GenBank/DDBJ databases">
        <title>Whole genome of MDR Enterobacteriaceae from southern Thailand.</title>
        <authorList>
            <person name="Surachat K."/>
        </authorList>
    </citation>
    <scope>NUCLEOTIDE SEQUENCE [LARGE SCALE GENOMIC DNA]</scope>
    <source>
        <strain evidence="2 3">PSU_29</strain>
    </source>
</reference>
<keyword evidence="3" id="KW-1185">Reference proteome</keyword>
<dbReference type="Proteomes" id="UP001411173">
    <property type="component" value="Unassembled WGS sequence"/>
</dbReference>
<accession>A0ABU9V9U3</accession>
<evidence type="ECO:0000256" key="1">
    <source>
        <dbReference type="SAM" id="MobiDB-lite"/>
    </source>
</evidence>
<comment type="caution">
    <text evidence="2">The sequence shown here is derived from an EMBL/GenBank/DDBJ whole genome shotgun (WGS) entry which is preliminary data.</text>
</comment>